<organism evidence="1">
    <name type="scientific">Anguilla anguilla</name>
    <name type="common">European freshwater eel</name>
    <name type="synonym">Muraena anguilla</name>
    <dbReference type="NCBI Taxonomy" id="7936"/>
    <lineage>
        <taxon>Eukaryota</taxon>
        <taxon>Metazoa</taxon>
        <taxon>Chordata</taxon>
        <taxon>Craniata</taxon>
        <taxon>Vertebrata</taxon>
        <taxon>Euteleostomi</taxon>
        <taxon>Actinopterygii</taxon>
        <taxon>Neopterygii</taxon>
        <taxon>Teleostei</taxon>
        <taxon>Anguilliformes</taxon>
        <taxon>Anguillidae</taxon>
        <taxon>Anguilla</taxon>
    </lineage>
</organism>
<evidence type="ECO:0000313" key="1">
    <source>
        <dbReference type="EMBL" id="JAH16035.1"/>
    </source>
</evidence>
<protein>
    <submittedName>
        <fullName evidence="1">Uncharacterized protein</fullName>
    </submittedName>
</protein>
<accession>A0A0E9QI60</accession>
<dbReference type="EMBL" id="GBXM01092542">
    <property type="protein sequence ID" value="JAH16035.1"/>
    <property type="molecule type" value="Transcribed_RNA"/>
</dbReference>
<reference evidence="1" key="1">
    <citation type="submission" date="2014-11" db="EMBL/GenBank/DDBJ databases">
        <authorList>
            <person name="Amaro Gonzalez C."/>
        </authorList>
    </citation>
    <scope>NUCLEOTIDE SEQUENCE</scope>
</reference>
<dbReference type="AlphaFoldDB" id="A0A0E9QI60"/>
<name>A0A0E9QI60_ANGAN</name>
<proteinExistence type="predicted"/>
<sequence>MATADKKYIPQMQQILTG</sequence>
<reference evidence="1" key="2">
    <citation type="journal article" date="2015" name="Fish Shellfish Immunol.">
        <title>Early steps in the European eel (Anguilla anguilla)-Vibrio vulnificus interaction in the gills: Role of the RtxA13 toxin.</title>
        <authorList>
            <person name="Callol A."/>
            <person name="Pajuelo D."/>
            <person name="Ebbesson L."/>
            <person name="Teles M."/>
            <person name="MacKenzie S."/>
            <person name="Amaro C."/>
        </authorList>
    </citation>
    <scope>NUCLEOTIDE SEQUENCE</scope>
</reference>